<dbReference type="Proteomes" id="UP000298595">
    <property type="component" value="Plasmid p1"/>
</dbReference>
<protein>
    <submittedName>
        <fullName evidence="1">Uncharacterized protein</fullName>
    </submittedName>
</protein>
<accession>A0A4D8PM24</accession>
<reference evidence="1 2" key="1">
    <citation type="submission" date="2018-09" db="EMBL/GenBank/DDBJ databases">
        <title>Whole genome based analysis of evolution and adaptive divergence in Indian and Brazilian strains of Azospirillum brasilense.</title>
        <authorList>
            <person name="Singh C."/>
            <person name="Tripathi A.K."/>
        </authorList>
    </citation>
    <scope>NUCLEOTIDE SEQUENCE [LARGE SCALE GENOMIC DNA]</scope>
    <source>
        <strain evidence="1 2">MTCC4035</strain>
        <plasmid evidence="1 2">p1</plasmid>
    </source>
</reference>
<sequence>MPRFQIEMSDDGLKELERLVDLTKASTKKEVINNALTLLAWAIRQRREGFEIGATRDGRTISKQLEMPILSNIKADAPEEHPPLANAN</sequence>
<evidence type="ECO:0000313" key="1">
    <source>
        <dbReference type="EMBL" id="QCN96705.1"/>
    </source>
</evidence>
<name>A0A4D8PM24_9PROT</name>
<geneLocation type="plasmid" evidence="1 2">
    <name>p1</name>
</geneLocation>
<organism evidence="1 2">
    <name type="scientific">Azospirillum argentinense</name>
    <dbReference type="NCBI Taxonomy" id="2970906"/>
    <lineage>
        <taxon>Bacteria</taxon>
        <taxon>Pseudomonadati</taxon>
        <taxon>Pseudomonadota</taxon>
        <taxon>Alphaproteobacteria</taxon>
        <taxon>Rhodospirillales</taxon>
        <taxon>Azospirillaceae</taxon>
        <taxon>Azospirillum</taxon>
    </lineage>
</organism>
<dbReference type="RefSeq" id="WP_137116187.1">
    <property type="nucleotide sequence ID" value="NZ_CP032322.1"/>
</dbReference>
<keyword evidence="1" id="KW-0614">Plasmid</keyword>
<evidence type="ECO:0000313" key="2">
    <source>
        <dbReference type="Proteomes" id="UP000298595"/>
    </source>
</evidence>
<gene>
    <name evidence="1" type="ORF">D3093_15345</name>
</gene>
<dbReference type="AlphaFoldDB" id="A0A4D8PM24"/>
<proteinExistence type="predicted"/>
<dbReference type="KEGG" id="aare:D3093_15345"/>
<dbReference type="EMBL" id="CP032322">
    <property type="protein sequence ID" value="QCN96705.1"/>
    <property type="molecule type" value="Genomic_DNA"/>
</dbReference>